<accession>A0AAN4ZB40</accession>
<gene>
    <name evidence="1" type="ORF">PMAYCL1PPCAC_06011</name>
</gene>
<comment type="caution">
    <text evidence="1">The sequence shown here is derived from an EMBL/GenBank/DDBJ whole genome shotgun (WGS) entry which is preliminary data.</text>
</comment>
<protein>
    <submittedName>
        <fullName evidence="1">Uncharacterized protein</fullName>
    </submittedName>
</protein>
<dbReference type="Proteomes" id="UP001328107">
    <property type="component" value="Unassembled WGS sequence"/>
</dbReference>
<dbReference type="AlphaFoldDB" id="A0AAN4ZB40"/>
<proteinExistence type="predicted"/>
<organism evidence="1 2">
    <name type="scientific">Pristionchus mayeri</name>
    <dbReference type="NCBI Taxonomy" id="1317129"/>
    <lineage>
        <taxon>Eukaryota</taxon>
        <taxon>Metazoa</taxon>
        <taxon>Ecdysozoa</taxon>
        <taxon>Nematoda</taxon>
        <taxon>Chromadorea</taxon>
        <taxon>Rhabditida</taxon>
        <taxon>Rhabditina</taxon>
        <taxon>Diplogasteromorpha</taxon>
        <taxon>Diplogasteroidea</taxon>
        <taxon>Neodiplogasteridae</taxon>
        <taxon>Pristionchus</taxon>
    </lineage>
</organism>
<name>A0AAN4ZB40_9BILA</name>
<evidence type="ECO:0000313" key="2">
    <source>
        <dbReference type="Proteomes" id="UP001328107"/>
    </source>
</evidence>
<reference evidence="2" key="1">
    <citation type="submission" date="2022-10" db="EMBL/GenBank/DDBJ databases">
        <title>Genome assembly of Pristionchus species.</title>
        <authorList>
            <person name="Yoshida K."/>
            <person name="Sommer R.J."/>
        </authorList>
    </citation>
    <scope>NUCLEOTIDE SEQUENCE [LARGE SCALE GENOMIC DNA]</scope>
    <source>
        <strain evidence="2">RS5460</strain>
    </source>
</reference>
<sequence>IPLHPFTPFALLPIGRRFSSCLLSDDVPSLFRLRNQPGASSGDKWALAIITNLVAGSRAHSKLEEAAAGAAGVHCLERAQLYCVTSMNHICQAFADGSLQPISKEDMVAVLRRLEDWGKRRGQYGIELGASMTLTERTDDLCIMEVHFIVYQ</sequence>
<dbReference type="EMBL" id="BTRK01000002">
    <property type="protein sequence ID" value="GMR35816.1"/>
    <property type="molecule type" value="Genomic_DNA"/>
</dbReference>
<keyword evidence="2" id="KW-1185">Reference proteome</keyword>
<evidence type="ECO:0000313" key="1">
    <source>
        <dbReference type="EMBL" id="GMR35816.1"/>
    </source>
</evidence>
<feature type="non-terminal residue" evidence="1">
    <location>
        <position position="1"/>
    </location>
</feature>